<comment type="caution">
    <text evidence="3">The sequence shown here is derived from an EMBL/GenBank/DDBJ whole genome shotgun (WGS) entry which is preliminary data.</text>
</comment>
<dbReference type="PANTHER" id="PTHR35532">
    <property type="entry name" value="SIMILAR TO POLYHYDROXYALKANOATE DEPOLYMERASE"/>
    <property type="match status" value="1"/>
</dbReference>
<feature type="domain" description="Transglutaminase-like" evidence="2">
    <location>
        <begin position="178"/>
        <end position="237"/>
    </location>
</feature>
<dbReference type="PANTHER" id="PTHR35532:SF5">
    <property type="entry name" value="CARBOHYDRATE-BINDING DOMAIN-CONTAINING PROTEIN"/>
    <property type="match status" value="1"/>
</dbReference>
<sequence>MRKRLLVAFGALLMLASASAAPKANNESAKLNQQINQQLMARQKQFKGKVPELLTYVNGKLPKQEAEAMKFLVAYMPLSDITMHSGKYVHAQVKSSLEARSFFSWGKTIPDNIFRHFVLPYRINNEYTDTARQVFFHELKNRIKGMNMHDAALEVNHWCHEKVTYRSTDERTSGPLTAVRTAFGRCGEESTFAVAALRAVGIPARQVYTPRWAHTDDNHAWVEVWIDGQWHFMGACEPESDLDLGWFAGPAKRAMMTHTVAFGKYKGPEEVLEADPLFTRINLLKNYTNTRKVDVLVVNAAGKPEKGAKVEFMVYNYAEFYPIATKYSSVQGTSSAITGYGDLIVWASKGGRYGFTKVKATSNGVQKVVIAEPNKSNRTELLELTPPIALSVPAANAEKAALNNKRLHIEDSIRNSYVATFIDSASVARLATSKGLAPADIHTFFIQSRGNWRELKQFVEGLNSNNLHAGIAILKSLSEKDFHDFTAAILNNHLASLSNVAPASDIVEKFVWGVRVGREWITPWRSFLKQQLPASLQQQIRSNPIAAAEWIKKEVALDTVSNYYNVPLSPEAVFNHRVADRYSRNLLFVTICRTLDIPARFEPATRTPQYYSNGAWVDVQFEASRPATTARGTLTLTNPSKDKSFTPQYYPNYTIAKLENGQFTTLDYEGSSEVATFPATLSLEPGFYRVMTGNRANDGSVFCNIRYFNITANSKEECPIEIRPIVLGDQVLGKANMEATFSTLTKPSSNHKLADFQSDKGVVVAVIDPDKEPTKHLIEDMKAVKDRLDKWGGTIILTVRSGRLIPGFNPANYLGLPKNVVWGYDASGDVGNAIDLMCGNNGGAQAPQVSVINAKGEIVYYSEGYSIALGETILKNVTR</sequence>
<dbReference type="SMART" id="SM00460">
    <property type="entry name" value="TGc"/>
    <property type="match status" value="1"/>
</dbReference>
<evidence type="ECO:0000313" key="3">
    <source>
        <dbReference type="EMBL" id="TCN68469.1"/>
    </source>
</evidence>
<reference evidence="3 4" key="1">
    <citation type="submission" date="2019-03" db="EMBL/GenBank/DDBJ databases">
        <title>Genomic Encyclopedia of Archaeal and Bacterial Type Strains, Phase II (KMG-II): from individual species to whole genera.</title>
        <authorList>
            <person name="Goeker M."/>
        </authorList>
    </citation>
    <scope>NUCLEOTIDE SEQUENCE [LARGE SCALE GENOMIC DNA]</scope>
    <source>
        <strain evidence="3 4">RL-C</strain>
    </source>
</reference>
<dbReference type="Gene3D" id="3.10.620.30">
    <property type="match status" value="1"/>
</dbReference>
<evidence type="ECO:0000259" key="2">
    <source>
        <dbReference type="SMART" id="SM00460"/>
    </source>
</evidence>
<dbReference type="InterPro" id="IPR002931">
    <property type="entry name" value="Transglutaminase-like"/>
</dbReference>
<dbReference type="InterPro" id="IPR038765">
    <property type="entry name" value="Papain-like_cys_pep_sf"/>
</dbReference>
<feature type="chain" id="PRO_5020875136" evidence="1">
    <location>
        <begin position="21"/>
        <end position="879"/>
    </location>
</feature>
<accession>A0A4R2EV11</accession>
<dbReference type="EMBL" id="SLWB01000006">
    <property type="protein sequence ID" value="TCN68469.1"/>
    <property type="molecule type" value="Genomic_DNA"/>
</dbReference>
<dbReference type="Pfam" id="PF01841">
    <property type="entry name" value="Transglut_core"/>
    <property type="match status" value="2"/>
</dbReference>
<evidence type="ECO:0000256" key="1">
    <source>
        <dbReference type="SAM" id="SignalP"/>
    </source>
</evidence>
<dbReference type="AlphaFoldDB" id="A0A4R2EV11"/>
<gene>
    <name evidence="3" type="ORF">CLV25_10651</name>
</gene>
<dbReference type="RefSeq" id="WP_131839056.1">
    <property type="nucleotide sequence ID" value="NZ_SLWB01000006.1"/>
</dbReference>
<proteinExistence type="predicted"/>
<evidence type="ECO:0000313" key="4">
    <source>
        <dbReference type="Proteomes" id="UP000294830"/>
    </source>
</evidence>
<keyword evidence="1" id="KW-0732">Signal</keyword>
<feature type="signal peptide" evidence="1">
    <location>
        <begin position="1"/>
        <end position="20"/>
    </location>
</feature>
<keyword evidence="4" id="KW-1185">Reference proteome</keyword>
<dbReference type="Gene3D" id="2.60.40.1120">
    <property type="entry name" value="Carboxypeptidase-like, regulatory domain"/>
    <property type="match status" value="1"/>
</dbReference>
<dbReference type="Proteomes" id="UP000294830">
    <property type="component" value="Unassembled WGS sequence"/>
</dbReference>
<name>A0A4R2EV11_9BACT</name>
<dbReference type="SUPFAM" id="SSF54001">
    <property type="entry name" value="Cysteine proteinases"/>
    <property type="match status" value="1"/>
</dbReference>
<organism evidence="3 4">
    <name type="scientific">Acetobacteroides hydrogenigenes</name>
    <dbReference type="NCBI Taxonomy" id="979970"/>
    <lineage>
        <taxon>Bacteria</taxon>
        <taxon>Pseudomonadati</taxon>
        <taxon>Bacteroidota</taxon>
        <taxon>Bacteroidia</taxon>
        <taxon>Bacteroidales</taxon>
        <taxon>Rikenellaceae</taxon>
        <taxon>Acetobacteroides</taxon>
    </lineage>
</organism>
<dbReference type="OrthoDB" id="9787782at2"/>
<protein>
    <submittedName>
        <fullName evidence="3">Transglutaminase superfamily protein</fullName>
    </submittedName>
</protein>